<dbReference type="GeneID" id="25907277"/>
<organism evidence="3 4">
    <name type="scientific">Sphaeroforma arctica JP610</name>
    <dbReference type="NCBI Taxonomy" id="667725"/>
    <lineage>
        <taxon>Eukaryota</taxon>
        <taxon>Ichthyosporea</taxon>
        <taxon>Ichthyophonida</taxon>
        <taxon>Sphaeroforma</taxon>
    </lineage>
</organism>
<name>A0A0L0FW47_9EUKA</name>
<protein>
    <recommendedName>
        <fullName evidence="2">FAS1 domain-containing protein</fullName>
    </recommendedName>
</protein>
<reference evidence="3 4" key="1">
    <citation type="submission" date="2011-02" db="EMBL/GenBank/DDBJ databases">
        <title>The Genome Sequence of Sphaeroforma arctica JP610.</title>
        <authorList>
            <consortium name="The Broad Institute Genome Sequencing Platform"/>
            <person name="Russ C."/>
            <person name="Cuomo C."/>
            <person name="Young S.K."/>
            <person name="Zeng Q."/>
            <person name="Gargeya S."/>
            <person name="Alvarado L."/>
            <person name="Berlin A."/>
            <person name="Chapman S.B."/>
            <person name="Chen Z."/>
            <person name="Freedman E."/>
            <person name="Gellesch M."/>
            <person name="Goldberg J."/>
            <person name="Griggs A."/>
            <person name="Gujja S."/>
            <person name="Heilman E."/>
            <person name="Heiman D."/>
            <person name="Howarth C."/>
            <person name="Mehta T."/>
            <person name="Neiman D."/>
            <person name="Pearson M."/>
            <person name="Roberts A."/>
            <person name="Saif S."/>
            <person name="Shea T."/>
            <person name="Shenoy N."/>
            <person name="Sisk P."/>
            <person name="Stolte C."/>
            <person name="Sykes S."/>
            <person name="White J."/>
            <person name="Yandava C."/>
            <person name="Burger G."/>
            <person name="Gray M.W."/>
            <person name="Holland P.W.H."/>
            <person name="King N."/>
            <person name="Lang F.B.F."/>
            <person name="Roger A.J."/>
            <person name="Ruiz-Trillo I."/>
            <person name="Haas B."/>
            <person name="Nusbaum C."/>
            <person name="Birren B."/>
        </authorList>
    </citation>
    <scope>NUCLEOTIDE SEQUENCE [LARGE SCALE GENOMIC DNA]</scope>
    <source>
        <strain evidence="3 4">JP610</strain>
    </source>
</reference>
<dbReference type="Pfam" id="PF02469">
    <property type="entry name" value="Fasciclin"/>
    <property type="match status" value="1"/>
</dbReference>
<feature type="domain" description="FAS1" evidence="2">
    <location>
        <begin position="46"/>
        <end position="181"/>
    </location>
</feature>
<proteinExistence type="predicted"/>
<dbReference type="EMBL" id="KQ242095">
    <property type="protein sequence ID" value="KNC80874.1"/>
    <property type="molecule type" value="Genomic_DNA"/>
</dbReference>
<evidence type="ECO:0000259" key="2">
    <source>
        <dbReference type="PROSITE" id="PS50213"/>
    </source>
</evidence>
<dbReference type="SMART" id="SM00554">
    <property type="entry name" value="FAS1"/>
    <property type="match status" value="1"/>
</dbReference>
<sequence>MSLLHFLTFAAISCTTVLSAAPEDIQQFGPEASDVIEIPSDIIDIPCDLAGLLSEEPELSISAQLLEAYTAATAIEVLQYQTAFLPTNDAWAAAPEGTVQSLLRPENLNALEEYLAYASTYEYLLSADFVSGDLEMNNGESILMAVEVDGFFIENGVRDSQVVIPDIVGCDAVIHGMDMALFPGSQTPADI</sequence>
<evidence type="ECO:0000313" key="4">
    <source>
        <dbReference type="Proteomes" id="UP000054560"/>
    </source>
</evidence>
<dbReference type="PROSITE" id="PS50213">
    <property type="entry name" value="FAS1"/>
    <property type="match status" value="1"/>
</dbReference>
<accession>A0A0L0FW47</accession>
<evidence type="ECO:0000256" key="1">
    <source>
        <dbReference type="SAM" id="SignalP"/>
    </source>
</evidence>
<dbReference type="InterPro" id="IPR036378">
    <property type="entry name" value="FAS1_dom_sf"/>
</dbReference>
<dbReference type="SUPFAM" id="SSF82153">
    <property type="entry name" value="FAS1 domain"/>
    <property type="match status" value="1"/>
</dbReference>
<dbReference type="InterPro" id="IPR000782">
    <property type="entry name" value="FAS1_domain"/>
</dbReference>
<keyword evidence="4" id="KW-1185">Reference proteome</keyword>
<dbReference type="RefSeq" id="XP_014154776.1">
    <property type="nucleotide sequence ID" value="XM_014299301.1"/>
</dbReference>
<dbReference type="Proteomes" id="UP000054560">
    <property type="component" value="Unassembled WGS sequence"/>
</dbReference>
<feature type="chain" id="PRO_5005538449" description="FAS1 domain-containing protein" evidence="1">
    <location>
        <begin position="20"/>
        <end position="191"/>
    </location>
</feature>
<dbReference type="Gene3D" id="2.30.180.10">
    <property type="entry name" value="FAS1 domain"/>
    <property type="match status" value="1"/>
</dbReference>
<feature type="signal peptide" evidence="1">
    <location>
        <begin position="1"/>
        <end position="19"/>
    </location>
</feature>
<keyword evidence="1" id="KW-0732">Signal</keyword>
<dbReference type="AlphaFoldDB" id="A0A0L0FW47"/>
<evidence type="ECO:0000313" key="3">
    <source>
        <dbReference type="EMBL" id="KNC80874.1"/>
    </source>
</evidence>
<dbReference type="OrthoDB" id="286301at2759"/>
<gene>
    <name evidence="3" type="ORF">SARC_06773</name>
</gene>